<accession>A0A0G4J7L8</accession>
<keyword evidence="10" id="KW-0496">Mitochondrion</keyword>
<dbReference type="OrthoDB" id="49058at2759"/>
<dbReference type="STRING" id="37360.A0A0G4J7L8"/>
<dbReference type="Gene3D" id="2.170.210.20">
    <property type="entry name" value="Spindle assembly abnormal protein 6, N-terminal domain"/>
    <property type="match status" value="1"/>
</dbReference>
<gene>
    <name evidence="9" type="ORF">PBRA_003006</name>
    <name evidence="10" type="ORF">PLBR_LOCUS2695</name>
</gene>
<evidence type="ECO:0000256" key="3">
    <source>
        <dbReference type="ARBA" id="ARBA00023054"/>
    </source>
</evidence>
<dbReference type="EMBL" id="CDSF01000144">
    <property type="protein sequence ID" value="CEP03246.1"/>
    <property type="molecule type" value="Genomic_DNA"/>
</dbReference>
<evidence type="ECO:0000313" key="12">
    <source>
        <dbReference type="Proteomes" id="UP000290189"/>
    </source>
</evidence>
<evidence type="ECO:0000256" key="1">
    <source>
        <dbReference type="ARBA" id="ARBA00004300"/>
    </source>
</evidence>
<dbReference type="Gene3D" id="1.20.5.340">
    <property type="match status" value="1"/>
</dbReference>
<dbReference type="InterPro" id="IPR032396">
    <property type="entry name" value="SAS-6_N"/>
</dbReference>
<dbReference type="Proteomes" id="UP000290189">
    <property type="component" value="Unassembled WGS sequence"/>
</dbReference>
<dbReference type="Proteomes" id="UP000039324">
    <property type="component" value="Unassembled WGS sequence"/>
</dbReference>
<evidence type="ECO:0000256" key="2">
    <source>
        <dbReference type="ARBA" id="ARBA00022490"/>
    </source>
</evidence>
<reference evidence="9 11" key="1">
    <citation type="submission" date="2015-02" db="EMBL/GenBank/DDBJ databases">
        <authorList>
            <person name="Chooi Y.-H."/>
        </authorList>
    </citation>
    <scope>NUCLEOTIDE SEQUENCE [LARGE SCALE GENOMIC DNA]</scope>
    <source>
        <strain evidence="9">E3</strain>
    </source>
</reference>
<feature type="compositionally biased region" description="Polar residues" evidence="7">
    <location>
        <begin position="528"/>
        <end position="545"/>
    </location>
</feature>
<feature type="coiled-coil region" evidence="6">
    <location>
        <begin position="206"/>
        <end position="233"/>
    </location>
</feature>
<evidence type="ECO:0000256" key="4">
    <source>
        <dbReference type="ARBA" id="ARBA00023212"/>
    </source>
</evidence>
<dbReference type="EMBL" id="OVEO01000004">
    <property type="protein sequence ID" value="SPQ95480.1"/>
    <property type="molecule type" value="Genomic_DNA"/>
</dbReference>
<feature type="region of interest" description="Disordered" evidence="7">
    <location>
        <begin position="578"/>
        <end position="604"/>
    </location>
</feature>
<keyword evidence="5" id="KW-0131">Cell cycle</keyword>
<evidence type="ECO:0000313" key="10">
    <source>
        <dbReference type="EMBL" id="SPQ95480.1"/>
    </source>
</evidence>
<name>A0A0G4J7L8_PLABS</name>
<feature type="coiled-coil region" evidence="6">
    <location>
        <begin position="331"/>
        <end position="519"/>
    </location>
</feature>
<dbReference type="CDD" id="cd10142">
    <property type="entry name" value="HD_SAS6_N"/>
    <property type="match status" value="1"/>
</dbReference>
<geneLocation type="mitochondrion" evidence="10"/>
<protein>
    <recommendedName>
        <fullName evidence="8">Spindle assembly abnormal protein 6 N-terminal domain-containing protein</fullName>
    </recommendedName>
</protein>
<dbReference type="PANTHER" id="PTHR44281">
    <property type="entry name" value="SPINDLE ASSEMBLY ABNORMAL PROTEIN 6 HOMOLOG"/>
    <property type="match status" value="1"/>
</dbReference>
<evidence type="ECO:0000259" key="8">
    <source>
        <dbReference type="Pfam" id="PF16531"/>
    </source>
</evidence>
<proteinExistence type="predicted"/>
<evidence type="ECO:0000313" key="11">
    <source>
        <dbReference type="Proteomes" id="UP000039324"/>
    </source>
</evidence>
<comment type="subcellular location">
    <subcellularLocation>
        <location evidence="1">Cytoplasm</location>
        <location evidence="1">Cytoskeleton</location>
        <location evidence="1">Microtubule organizing center</location>
        <location evidence="1">Centrosome</location>
    </subcellularLocation>
</comment>
<evidence type="ECO:0000313" key="9">
    <source>
        <dbReference type="EMBL" id="CEP03246.1"/>
    </source>
</evidence>
<dbReference type="PANTHER" id="PTHR44281:SF2">
    <property type="entry name" value="SPINDLE ASSEMBLY ABNORMAL PROTEIN 6 HOMOLOG"/>
    <property type="match status" value="1"/>
</dbReference>
<keyword evidence="4" id="KW-0206">Cytoskeleton</keyword>
<dbReference type="InterPro" id="IPR038558">
    <property type="entry name" value="SAS-6_N_sf"/>
</dbReference>
<dbReference type="OMA" id="HMAMKIK"/>
<keyword evidence="3 6" id="KW-0175">Coiled coil</keyword>
<feature type="compositionally biased region" description="Low complexity" evidence="7">
    <location>
        <begin position="590"/>
        <end position="604"/>
    </location>
</feature>
<keyword evidence="11" id="KW-1185">Reference proteome</keyword>
<organism evidence="9 11">
    <name type="scientific">Plasmodiophora brassicae</name>
    <name type="common">Clubroot disease agent</name>
    <dbReference type="NCBI Taxonomy" id="37360"/>
    <lineage>
        <taxon>Eukaryota</taxon>
        <taxon>Sar</taxon>
        <taxon>Rhizaria</taxon>
        <taxon>Endomyxa</taxon>
        <taxon>Phytomyxea</taxon>
        <taxon>Plasmodiophorida</taxon>
        <taxon>Plasmodiophoridae</taxon>
        <taxon>Plasmodiophora</taxon>
    </lineage>
</organism>
<evidence type="ECO:0000256" key="7">
    <source>
        <dbReference type="SAM" id="MobiDB-lite"/>
    </source>
</evidence>
<evidence type="ECO:0000256" key="6">
    <source>
        <dbReference type="SAM" id="Coils"/>
    </source>
</evidence>
<keyword evidence="2" id="KW-0963">Cytoplasm</keyword>
<sequence length="604" mass="67483">MSLQRHGPLNGAGDPLSSLYSSAMPKQSSVSAESDCDGSCVKYNRELPVTIASLDRDRDDRSAMLTVRITLSSDTARKTSVLRVELVDACDPLFLYILHVSEADFHILKQQQNLLVDFSSFPAHLIRLLDCCVESASHSDPKHIARLDIRPTQSRATFTLLETNRFRYLHHLELEFLAASDAQLKESLSSNIKQLKATSSTLHGELDQVTATLHDRESKLEELNRNYKALMSSTEAEKLAVQSRFNERLAQVNAEHAAYVRQLEAKFEDERRALIADHKSEMAQLTNRLETLQNQARDQAESIFNLNHSLKSLQQRFDNQAKDLETANFDVKQLRATKEALDHQVVTQEKEINKLSSRVAFLEQQIVDKDDVLQKTNSLLEAAKEQKSHIESSYEMYKENLSKSERRLAECANEIKKGNQIIQSLRNDLKNVKAKLKLKGSVIVQQESVLLSKDQELQSVQHALADLKAEAKAKEIEAQATEVELRRANSDLEKSKEVIETNTKLIAALNQQITELQLKVSRQAPLGVSTSSPYTFRPSSTSGSAPSLPYKSVDPLNTYPGSAKPFSSALSYSATLPLVSKPSQPPVPMPSSSFFSSPQTSGPR</sequence>
<feature type="domain" description="Spindle assembly abnormal protein 6 N-terminal" evidence="8">
    <location>
        <begin position="42"/>
        <end position="176"/>
    </location>
</feature>
<dbReference type="Pfam" id="PF16531">
    <property type="entry name" value="SAS-6_N"/>
    <property type="match status" value="1"/>
</dbReference>
<evidence type="ECO:0000256" key="5">
    <source>
        <dbReference type="ARBA" id="ARBA00023306"/>
    </source>
</evidence>
<feature type="coiled-coil region" evidence="6">
    <location>
        <begin position="275"/>
        <end position="302"/>
    </location>
</feature>
<dbReference type="AlphaFoldDB" id="A0A0G4J7L8"/>
<feature type="region of interest" description="Disordered" evidence="7">
    <location>
        <begin position="527"/>
        <end position="556"/>
    </location>
</feature>
<dbReference type="GO" id="GO:0005813">
    <property type="term" value="C:centrosome"/>
    <property type="evidence" value="ECO:0007669"/>
    <property type="project" value="UniProtKB-SubCell"/>
</dbReference>
<reference evidence="10 12" key="2">
    <citation type="submission" date="2018-03" db="EMBL/GenBank/DDBJ databases">
        <authorList>
            <person name="Fogelqvist J."/>
        </authorList>
    </citation>
    <scope>NUCLEOTIDE SEQUENCE [LARGE SCALE GENOMIC DNA]</scope>
</reference>